<dbReference type="EMBL" id="CABWMV010000025">
    <property type="protein sequence ID" value="VXD03357.1"/>
    <property type="molecule type" value="Genomic_DNA"/>
</dbReference>
<evidence type="ECO:0000313" key="1">
    <source>
        <dbReference type="EMBL" id="VXD03357.1"/>
    </source>
</evidence>
<gene>
    <name evidence="1" type="ORF">SPHINGO8BC_60001</name>
</gene>
<dbReference type="AlphaFoldDB" id="A0A654DLK6"/>
<proteinExistence type="predicted"/>
<protein>
    <submittedName>
        <fullName evidence="1">Uncharacterized protein</fullName>
    </submittedName>
</protein>
<sequence length="43" mass="4713">MINAAVNPETRKDENWKITSPNALLSPKHCTEFPHASVPIAPS</sequence>
<organism evidence="1 2">
    <name type="scientific">Sphingobacterium multivorum</name>
    <dbReference type="NCBI Taxonomy" id="28454"/>
    <lineage>
        <taxon>Bacteria</taxon>
        <taxon>Pseudomonadati</taxon>
        <taxon>Bacteroidota</taxon>
        <taxon>Sphingobacteriia</taxon>
        <taxon>Sphingobacteriales</taxon>
        <taxon>Sphingobacteriaceae</taxon>
        <taxon>Sphingobacterium</taxon>
    </lineage>
</organism>
<evidence type="ECO:0000313" key="2">
    <source>
        <dbReference type="Proteomes" id="UP000432350"/>
    </source>
</evidence>
<reference evidence="1 2" key="1">
    <citation type="submission" date="2019-10" db="EMBL/GenBank/DDBJ databases">
        <authorList>
            <person name="Karimi E."/>
        </authorList>
    </citation>
    <scope>NUCLEOTIDE SEQUENCE [LARGE SCALE GENOMIC DNA]</scope>
    <source>
        <strain evidence="1 2">Sphingobacterium sp. 8BC</strain>
    </source>
</reference>
<dbReference type="Proteomes" id="UP000432350">
    <property type="component" value="Unassembled WGS sequence"/>
</dbReference>
<accession>A0A654DLK6</accession>
<name>A0A654DLK6_SPHMU</name>